<dbReference type="EMBL" id="CP071137">
    <property type="protein sequence ID" value="QWY78203.1"/>
    <property type="molecule type" value="Genomic_DNA"/>
</dbReference>
<dbReference type="InterPro" id="IPR011990">
    <property type="entry name" value="TPR-like_helical_dom_sf"/>
</dbReference>
<dbReference type="SMART" id="SM00028">
    <property type="entry name" value="TPR"/>
    <property type="match status" value="2"/>
</dbReference>
<dbReference type="Gene3D" id="1.25.40.10">
    <property type="entry name" value="Tetratricopeptide repeat domain"/>
    <property type="match status" value="1"/>
</dbReference>
<name>A0A9E6SY68_9PROT</name>
<gene>
    <name evidence="2" type="ORF">JZL65_03780</name>
</gene>
<reference evidence="2" key="1">
    <citation type="submission" date="2021-02" db="EMBL/GenBank/DDBJ databases">
        <title>Comparative genomics of Ferrovum myxofaciens strains, predominant extremophile bacteria forming large biofilm stalactites in acid mine ecosystems.</title>
        <authorList>
            <person name="Burkartova K."/>
            <person name="Ridl J."/>
            <person name="Pajer P."/>
            <person name="Falteisek L."/>
        </authorList>
    </citation>
    <scope>NUCLEOTIDE SEQUENCE</scope>
    <source>
        <strain evidence="2">MI1III</strain>
    </source>
</reference>
<dbReference type="Proteomes" id="UP000683551">
    <property type="component" value="Chromosome"/>
</dbReference>
<organism evidence="2 3">
    <name type="scientific">Ferrovum myxofaciens</name>
    <dbReference type="NCBI Taxonomy" id="416213"/>
    <lineage>
        <taxon>Bacteria</taxon>
        <taxon>Pseudomonadati</taxon>
        <taxon>Pseudomonadota</taxon>
        <taxon>Betaproteobacteria</taxon>
        <taxon>Ferrovales</taxon>
        <taxon>Ferrovaceae</taxon>
        <taxon>Ferrovum</taxon>
    </lineage>
</organism>
<dbReference type="AlphaFoldDB" id="A0A9E6SY68"/>
<dbReference type="RefSeq" id="WP_273145648.1">
    <property type="nucleotide sequence ID" value="NZ_CP071137.1"/>
</dbReference>
<dbReference type="PROSITE" id="PS50005">
    <property type="entry name" value="TPR"/>
    <property type="match status" value="1"/>
</dbReference>
<sequence>MVTKSNSLNATAQKFTEPLPMRYISPYLPWSWLAYLLVLLSLPALAASGPLQNDLTHLSDQWTYGSYQLPPDQRDDFFASLQPKAHQLVMAYPGHAEPLIWEGIITATHAKYQNPFSALSSARQARDLLLQAISLDPKAMDGSALITLGALYFRVPKLGSFGDTDKAKQYLNQALTLDPDNIDANYFYGKFLLEQGDHQAALSYLKKAAALPPRPQSLTADRFRHDEVVQLLNGGETPE</sequence>
<accession>A0A9E6SY68</accession>
<dbReference type="Pfam" id="PF14559">
    <property type="entry name" value="TPR_19"/>
    <property type="match status" value="1"/>
</dbReference>
<evidence type="ECO:0000313" key="3">
    <source>
        <dbReference type="Proteomes" id="UP000683551"/>
    </source>
</evidence>
<evidence type="ECO:0000313" key="2">
    <source>
        <dbReference type="EMBL" id="QWY78203.1"/>
    </source>
</evidence>
<dbReference type="SUPFAM" id="SSF48452">
    <property type="entry name" value="TPR-like"/>
    <property type="match status" value="1"/>
</dbReference>
<dbReference type="InterPro" id="IPR019734">
    <property type="entry name" value="TPR_rpt"/>
</dbReference>
<protein>
    <submittedName>
        <fullName evidence="2">Tetratricopeptide repeat protein</fullName>
    </submittedName>
</protein>
<evidence type="ECO:0000256" key="1">
    <source>
        <dbReference type="PROSITE-ProRule" id="PRU00339"/>
    </source>
</evidence>
<feature type="repeat" description="TPR" evidence="1">
    <location>
        <begin position="182"/>
        <end position="215"/>
    </location>
</feature>
<proteinExistence type="predicted"/>
<keyword evidence="1" id="KW-0802">TPR repeat</keyword>